<feature type="compositionally biased region" description="Basic and acidic residues" evidence="1">
    <location>
        <begin position="55"/>
        <end position="125"/>
    </location>
</feature>
<comment type="caution">
    <text evidence="3">The sequence shown here is derived from an EMBL/GenBank/DDBJ whole genome shotgun (WGS) entry which is preliminary data.</text>
</comment>
<dbReference type="SMART" id="SM00515">
    <property type="entry name" value="eIF5C"/>
    <property type="match status" value="1"/>
</dbReference>
<protein>
    <recommendedName>
        <fullName evidence="2">W2 domain-containing protein</fullName>
    </recommendedName>
</protein>
<feature type="compositionally biased region" description="Basic and acidic residues" evidence="1">
    <location>
        <begin position="238"/>
        <end position="266"/>
    </location>
</feature>
<feature type="compositionally biased region" description="Basic and acidic residues" evidence="1">
    <location>
        <begin position="274"/>
        <end position="295"/>
    </location>
</feature>
<gene>
    <name evidence="3" type="ORF">N0F65_006671</name>
</gene>
<proteinExistence type="predicted"/>
<reference evidence="3" key="1">
    <citation type="submission" date="2022-11" db="EMBL/GenBank/DDBJ databases">
        <authorList>
            <person name="Morgan W.R."/>
            <person name="Tartar A."/>
        </authorList>
    </citation>
    <scope>NUCLEOTIDE SEQUENCE</scope>
    <source>
        <strain evidence="3">ARSEF 373</strain>
    </source>
</reference>
<accession>A0AAV2Z9K2</accession>
<dbReference type="Gene3D" id="1.25.40.180">
    <property type="match status" value="1"/>
</dbReference>
<feature type="compositionally biased region" description="Basic and acidic residues" evidence="1">
    <location>
        <begin position="174"/>
        <end position="229"/>
    </location>
</feature>
<dbReference type="SUPFAM" id="SSF48371">
    <property type="entry name" value="ARM repeat"/>
    <property type="match status" value="1"/>
</dbReference>
<evidence type="ECO:0000313" key="4">
    <source>
        <dbReference type="Proteomes" id="UP001146120"/>
    </source>
</evidence>
<dbReference type="InterPro" id="IPR016024">
    <property type="entry name" value="ARM-type_fold"/>
</dbReference>
<dbReference type="Proteomes" id="UP001146120">
    <property type="component" value="Unassembled WGS sequence"/>
</dbReference>
<feature type="domain" description="W2" evidence="2">
    <location>
        <begin position="291"/>
        <end position="457"/>
    </location>
</feature>
<evidence type="ECO:0000256" key="1">
    <source>
        <dbReference type="SAM" id="MobiDB-lite"/>
    </source>
</evidence>
<name>A0AAV2Z9K2_9STRA</name>
<dbReference type="PROSITE" id="PS51363">
    <property type="entry name" value="W2"/>
    <property type="match status" value="1"/>
</dbReference>
<feature type="compositionally biased region" description="Basic and acidic residues" evidence="1">
    <location>
        <begin position="152"/>
        <end position="163"/>
    </location>
</feature>
<feature type="compositionally biased region" description="Basic and acidic residues" evidence="1">
    <location>
        <begin position="33"/>
        <end position="46"/>
    </location>
</feature>
<evidence type="ECO:0000313" key="3">
    <source>
        <dbReference type="EMBL" id="DBA01938.1"/>
    </source>
</evidence>
<dbReference type="Pfam" id="PF02020">
    <property type="entry name" value="W2"/>
    <property type="match status" value="1"/>
</dbReference>
<dbReference type="AlphaFoldDB" id="A0AAV2Z9K2"/>
<keyword evidence="4" id="KW-1185">Reference proteome</keyword>
<feature type="region of interest" description="Disordered" evidence="1">
    <location>
        <begin position="1"/>
        <end position="295"/>
    </location>
</feature>
<reference evidence="3" key="2">
    <citation type="journal article" date="2023" name="Microbiol Resour">
        <title>Decontamination and Annotation of the Draft Genome Sequence of the Oomycete Lagenidium giganteum ARSEF 373.</title>
        <authorList>
            <person name="Morgan W.R."/>
            <person name="Tartar A."/>
        </authorList>
    </citation>
    <scope>NUCLEOTIDE SEQUENCE</scope>
    <source>
        <strain evidence="3">ARSEF 373</strain>
    </source>
</reference>
<organism evidence="3 4">
    <name type="scientific">Lagenidium giganteum</name>
    <dbReference type="NCBI Taxonomy" id="4803"/>
    <lineage>
        <taxon>Eukaryota</taxon>
        <taxon>Sar</taxon>
        <taxon>Stramenopiles</taxon>
        <taxon>Oomycota</taxon>
        <taxon>Peronosporomycetes</taxon>
        <taxon>Pythiales</taxon>
        <taxon>Pythiaceae</taxon>
    </lineage>
</organism>
<dbReference type="EMBL" id="DAKRPA010000038">
    <property type="protein sequence ID" value="DBA01938.1"/>
    <property type="molecule type" value="Genomic_DNA"/>
</dbReference>
<sequence length="460" mass="51235">MVRAKAQKVSLSTFLGDDTSRYIPEAALPSGPRARDEGDDGYDRGGRGGYGGPRGYDREPSRSEQSDQWRGDRGGDRGGDRFGDRGGFRGRDDFEGGWRGGRDSDGPSRYDRPMRGEREPEERPSHMRLNLAPRGAGASGGLRGSSSPRGGARSDEPLSKFDRAFGSSRGGSRFGDRGSDRFGGDRFGDRGGDRFGRGDRFGDRRDDDRFGSRFGRDYRDARDDRDERTLSAGVKDMNVNDKEERDASPAKTEEQKPREDGVLSKKDLKRKKEKERQAAEEAKRQAAEEQRLKDEAAQKKAAADLDVMKKVLAGGKKGDALVAHAKEVYKSLSERPGGFAVFEAVQAAAEDVAKKSANWAAPAAYGAYLKFAMENADRSEQLWALRAIQVFQHKHGFQEGVMHKTFMALYTLDVIEEEAFLDYKDDMNDLPGRMEANFKLVQWNLWLETPPSDSEEEDDE</sequence>
<evidence type="ECO:0000259" key="2">
    <source>
        <dbReference type="PROSITE" id="PS51363"/>
    </source>
</evidence>
<dbReference type="InterPro" id="IPR003307">
    <property type="entry name" value="W2_domain"/>
</dbReference>